<organism evidence="3 4">
    <name type="scientific">Pristionchus entomophagus</name>
    <dbReference type="NCBI Taxonomy" id="358040"/>
    <lineage>
        <taxon>Eukaryota</taxon>
        <taxon>Metazoa</taxon>
        <taxon>Ecdysozoa</taxon>
        <taxon>Nematoda</taxon>
        <taxon>Chromadorea</taxon>
        <taxon>Rhabditida</taxon>
        <taxon>Rhabditina</taxon>
        <taxon>Diplogasteromorpha</taxon>
        <taxon>Diplogasteroidea</taxon>
        <taxon>Neodiplogasteridae</taxon>
        <taxon>Pristionchus</taxon>
    </lineage>
</organism>
<dbReference type="Gene3D" id="2.30.30.140">
    <property type="match status" value="1"/>
</dbReference>
<evidence type="ECO:0000256" key="2">
    <source>
        <dbReference type="SAM" id="MobiDB-lite"/>
    </source>
</evidence>
<dbReference type="InterPro" id="IPR004092">
    <property type="entry name" value="Mbt"/>
</dbReference>
<evidence type="ECO:0000313" key="3">
    <source>
        <dbReference type="EMBL" id="GMS82136.1"/>
    </source>
</evidence>
<dbReference type="AlphaFoldDB" id="A0AAV5SFL1"/>
<dbReference type="SUPFAM" id="SSF63748">
    <property type="entry name" value="Tudor/PWWP/MBT"/>
    <property type="match status" value="1"/>
</dbReference>
<sequence>EKLLCPATVKAVKGRLVLISFDGWTDEYDQLYDFRSDELFPCGWGEMVGHALQAPSKPAEAGIRPKNDNDDHEMEETED</sequence>
<feature type="non-terminal residue" evidence="3">
    <location>
        <position position="1"/>
    </location>
</feature>
<dbReference type="SMART" id="SM00561">
    <property type="entry name" value="MBT"/>
    <property type="match status" value="1"/>
</dbReference>
<keyword evidence="4" id="KW-1185">Reference proteome</keyword>
<reference evidence="3" key="1">
    <citation type="submission" date="2023-10" db="EMBL/GenBank/DDBJ databases">
        <title>Genome assembly of Pristionchus species.</title>
        <authorList>
            <person name="Yoshida K."/>
            <person name="Sommer R.J."/>
        </authorList>
    </citation>
    <scope>NUCLEOTIDE SEQUENCE</scope>
    <source>
        <strain evidence="3">RS0144</strain>
    </source>
</reference>
<dbReference type="GO" id="GO:0006355">
    <property type="term" value="P:regulation of DNA-templated transcription"/>
    <property type="evidence" value="ECO:0007669"/>
    <property type="project" value="InterPro"/>
</dbReference>
<protein>
    <submittedName>
        <fullName evidence="3">Uncharacterized protein</fullName>
    </submittedName>
</protein>
<proteinExistence type="predicted"/>
<feature type="repeat" description="MBT" evidence="1">
    <location>
        <begin position="1"/>
        <end position="55"/>
    </location>
</feature>
<evidence type="ECO:0000256" key="1">
    <source>
        <dbReference type="PROSITE-ProRule" id="PRU00459"/>
    </source>
</evidence>
<dbReference type="PROSITE" id="PS51079">
    <property type="entry name" value="MBT"/>
    <property type="match status" value="1"/>
</dbReference>
<dbReference type="Pfam" id="PF02820">
    <property type="entry name" value="MBT"/>
    <property type="match status" value="1"/>
</dbReference>
<accession>A0AAV5SFL1</accession>
<evidence type="ECO:0000313" key="4">
    <source>
        <dbReference type="Proteomes" id="UP001432027"/>
    </source>
</evidence>
<dbReference type="GO" id="GO:0005634">
    <property type="term" value="C:nucleus"/>
    <property type="evidence" value="ECO:0007669"/>
    <property type="project" value="InterPro"/>
</dbReference>
<dbReference type="Proteomes" id="UP001432027">
    <property type="component" value="Unassembled WGS sequence"/>
</dbReference>
<comment type="caution">
    <text evidence="3">The sequence shown here is derived from an EMBL/GenBank/DDBJ whole genome shotgun (WGS) entry which is preliminary data.</text>
</comment>
<feature type="region of interest" description="Disordered" evidence="2">
    <location>
        <begin position="55"/>
        <end position="79"/>
    </location>
</feature>
<dbReference type="EMBL" id="BTSX01000001">
    <property type="protein sequence ID" value="GMS82136.1"/>
    <property type="molecule type" value="Genomic_DNA"/>
</dbReference>
<gene>
    <name evidence="3" type="ORF">PENTCL1PPCAC_4311</name>
</gene>
<name>A0AAV5SFL1_9BILA</name>
<feature type="compositionally biased region" description="Acidic residues" evidence="2">
    <location>
        <begin position="70"/>
        <end position="79"/>
    </location>
</feature>